<proteinExistence type="predicted"/>
<accession>A0A183N7G5</accession>
<dbReference type="EMBL" id="UZAI01020254">
    <property type="protein sequence ID" value="VDP50486.1"/>
    <property type="molecule type" value="Genomic_DNA"/>
</dbReference>
<dbReference type="AlphaFoldDB" id="A0A183N7G5"/>
<gene>
    <name evidence="1" type="ORF">SMRZ_LOCUS24240</name>
</gene>
<sequence length="95" mass="11086">MKQLYDTTKKIAGNYRKPELPVKSKEGKVITNIGEQQNRWVEHFKELLNRPAPLNPPNIEAAPTDLPINVDPPTIEAWRRVEIDYEHRYQEAHAK</sequence>
<keyword evidence="2" id="KW-1185">Reference proteome</keyword>
<name>A0A183N7G5_9TREM</name>
<evidence type="ECO:0000313" key="2">
    <source>
        <dbReference type="Proteomes" id="UP000277204"/>
    </source>
</evidence>
<evidence type="ECO:0000313" key="1">
    <source>
        <dbReference type="EMBL" id="VDP50486.1"/>
    </source>
</evidence>
<organism evidence="1 2">
    <name type="scientific">Schistosoma margrebowiei</name>
    <dbReference type="NCBI Taxonomy" id="48269"/>
    <lineage>
        <taxon>Eukaryota</taxon>
        <taxon>Metazoa</taxon>
        <taxon>Spiralia</taxon>
        <taxon>Lophotrochozoa</taxon>
        <taxon>Platyhelminthes</taxon>
        <taxon>Trematoda</taxon>
        <taxon>Digenea</taxon>
        <taxon>Strigeidida</taxon>
        <taxon>Schistosomatoidea</taxon>
        <taxon>Schistosomatidae</taxon>
        <taxon>Schistosoma</taxon>
    </lineage>
</organism>
<reference evidence="1 2" key="1">
    <citation type="submission" date="2018-11" db="EMBL/GenBank/DDBJ databases">
        <authorList>
            <consortium name="Pathogen Informatics"/>
        </authorList>
    </citation>
    <scope>NUCLEOTIDE SEQUENCE [LARGE SCALE GENOMIC DNA]</scope>
    <source>
        <strain evidence="1 2">Zambia</strain>
    </source>
</reference>
<protein>
    <submittedName>
        <fullName evidence="1">Uncharacterized protein</fullName>
    </submittedName>
</protein>
<dbReference type="Proteomes" id="UP000277204">
    <property type="component" value="Unassembled WGS sequence"/>
</dbReference>